<dbReference type="EMBL" id="UINC01093276">
    <property type="protein sequence ID" value="SVC47569.1"/>
    <property type="molecule type" value="Genomic_DNA"/>
</dbReference>
<evidence type="ECO:0000313" key="1">
    <source>
        <dbReference type="EMBL" id="SVC47569.1"/>
    </source>
</evidence>
<name>A0A382MFB3_9ZZZZ</name>
<dbReference type="AlphaFoldDB" id="A0A382MFB3"/>
<protein>
    <submittedName>
        <fullName evidence="1">Uncharacterized protein</fullName>
    </submittedName>
</protein>
<organism evidence="1">
    <name type="scientific">marine metagenome</name>
    <dbReference type="NCBI Taxonomy" id="408172"/>
    <lineage>
        <taxon>unclassified sequences</taxon>
        <taxon>metagenomes</taxon>
        <taxon>ecological metagenomes</taxon>
    </lineage>
</organism>
<accession>A0A382MFB3</accession>
<gene>
    <name evidence="1" type="ORF">METZ01_LOCUS300423</name>
</gene>
<proteinExistence type="predicted"/>
<sequence length="226" mass="25870">VNLTQLAIPKRKDLIIREKFHGGSVLVYTSESDEDIHRFDSFVRQHEEDLEVVICPPNYDGEWLGSKQVPIWNDKEDLERLAWLCQKHGRVALSDRAITGKTLPRINQLHQRWGTKMIALTSKIDSIDAGPWDAVVVGSWTSVIRYGETQVWDGHAMRRYPAQQKESARKKHRADILRLGVDFKEVMDDSVSAMGLLSIRSWLAWLGDDSSGYDPRVVEGSDDDEW</sequence>
<reference evidence="1" key="1">
    <citation type="submission" date="2018-05" db="EMBL/GenBank/DDBJ databases">
        <authorList>
            <person name="Lanie J.A."/>
            <person name="Ng W.-L."/>
            <person name="Kazmierczak K.M."/>
            <person name="Andrzejewski T.M."/>
            <person name="Davidsen T.M."/>
            <person name="Wayne K.J."/>
            <person name="Tettelin H."/>
            <person name="Glass J.I."/>
            <person name="Rusch D."/>
            <person name="Podicherti R."/>
            <person name="Tsui H.-C.T."/>
            <person name="Winkler M.E."/>
        </authorList>
    </citation>
    <scope>NUCLEOTIDE SEQUENCE</scope>
</reference>
<feature type="non-terminal residue" evidence="1">
    <location>
        <position position="226"/>
    </location>
</feature>
<feature type="non-terminal residue" evidence="1">
    <location>
        <position position="1"/>
    </location>
</feature>